<dbReference type="InterPro" id="IPR036665">
    <property type="entry name" value="PTS_IIA_glucitol/sorbitol_sf"/>
</dbReference>
<dbReference type="PROSITE" id="PS51097">
    <property type="entry name" value="PTS_EIIA_TYPE_5"/>
    <property type="match status" value="1"/>
</dbReference>
<dbReference type="AlphaFoldDB" id="A0A917JI73"/>
<comment type="caution">
    <text evidence="1">Lacks conserved residue(s) required for the propagation of feature annotation.</text>
</comment>
<sequence>MHKAKVIFIGEQAVEQQEPIILFFGEGVTDGLREYSVIQKMEDSTSVELAVGDFILFGDQKYTITHLGEFANKNLQAIEHASFIFSEEEPHDKLTSSVYLVPNKIPKISLGMEITYQG</sequence>
<dbReference type="Gene3D" id="2.40.33.40">
    <property type="entry name" value="Phosphotransferase system, glucitol/sorbitol-specific IIA component"/>
    <property type="match status" value="1"/>
</dbReference>
<reference evidence="2" key="2">
    <citation type="submission" date="2020-09" db="EMBL/GenBank/DDBJ databases">
        <authorList>
            <person name="Sun Q."/>
            <person name="Sedlacek I."/>
        </authorList>
    </citation>
    <scope>NUCLEOTIDE SEQUENCE</scope>
    <source>
        <strain evidence="2">CCM 8433</strain>
    </source>
</reference>
<dbReference type="GO" id="GO:0009401">
    <property type="term" value="P:phosphoenolpyruvate-dependent sugar phosphotransferase system"/>
    <property type="evidence" value="ECO:0007669"/>
    <property type="project" value="InterPro"/>
</dbReference>
<dbReference type="Pfam" id="PF03829">
    <property type="entry name" value="PTSIIA_gutA"/>
    <property type="match status" value="1"/>
</dbReference>
<evidence type="ECO:0000313" key="2">
    <source>
        <dbReference type="EMBL" id="GGI66300.1"/>
    </source>
</evidence>
<dbReference type="PANTHER" id="PTHR40398:SF1">
    <property type="entry name" value="PTS SYSTEM GLUCITOL_SORBITOL-SPECIFIC EIIA COMPONENT"/>
    <property type="match status" value="1"/>
</dbReference>
<keyword evidence="3" id="KW-1185">Reference proteome</keyword>
<dbReference type="PANTHER" id="PTHR40398">
    <property type="entry name" value="PTS SYSTEM GLUCITOL/SORBITOL-SPECIFIC EIIA COMPONENT"/>
    <property type="match status" value="1"/>
</dbReference>
<dbReference type="GO" id="GO:0008982">
    <property type="term" value="F:protein-N(PI)-phosphohistidine-sugar phosphotransferase activity"/>
    <property type="evidence" value="ECO:0007669"/>
    <property type="project" value="InterPro"/>
</dbReference>
<protein>
    <recommendedName>
        <fullName evidence="4">PTS sorbitol transporter subunit IIA</fullName>
    </recommendedName>
</protein>
<dbReference type="RefSeq" id="WP_188368129.1">
    <property type="nucleotide sequence ID" value="NZ_BMDT01000009.1"/>
</dbReference>
<dbReference type="EMBL" id="BMDT01000009">
    <property type="protein sequence ID" value="GGI66300.1"/>
    <property type="molecule type" value="Genomic_DNA"/>
</dbReference>
<accession>A0A917JI73</accession>
<evidence type="ECO:0008006" key="4">
    <source>
        <dbReference type="Google" id="ProtNLM"/>
    </source>
</evidence>
<name>A0A917JI73_9ENTE</name>
<organism evidence="2 3">
    <name type="scientific">Enterococcus alcedinis</name>
    <dbReference type="NCBI Taxonomy" id="1274384"/>
    <lineage>
        <taxon>Bacteria</taxon>
        <taxon>Bacillati</taxon>
        <taxon>Bacillota</taxon>
        <taxon>Bacilli</taxon>
        <taxon>Lactobacillales</taxon>
        <taxon>Enterococcaceae</taxon>
        <taxon>Enterococcus</taxon>
    </lineage>
</organism>
<evidence type="ECO:0000256" key="1">
    <source>
        <dbReference type="PROSITE-ProRule" id="PRU00420"/>
    </source>
</evidence>
<dbReference type="Proteomes" id="UP000622610">
    <property type="component" value="Unassembled WGS sequence"/>
</dbReference>
<gene>
    <name evidence="2" type="ORF">GCM10011482_19540</name>
</gene>
<dbReference type="GO" id="GO:0016301">
    <property type="term" value="F:kinase activity"/>
    <property type="evidence" value="ECO:0007669"/>
    <property type="project" value="TreeGrafter"/>
</dbReference>
<dbReference type="InterPro" id="IPR004716">
    <property type="entry name" value="PTS_IIA_glucitol/sorbitol-sp"/>
</dbReference>
<dbReference type="GO" id="GO:0005737">
    <property type="term" value="C:cytoplasm"/>
    <property type="evidence" value="ECO:0007669"/>
    <property type="project" value="InterPro"/>
</dbReference>
<comment type="caution">
    <text evidence="2">The sequence shown here is derived from an EMBL/GenBank/DDBJ whole genome shotgun (WGS) entry which is preliminary data.</text>
</comment>
<evidence type="ECO:0000313" key="3">
    <source>
        <dbReference type="Proteomes" id="UP000622610"/>
    </source>
</evidence>
<proteinExistence type="predicted"/>
<reference evidence="2" key="1">
    <citation type="journal article" date="2014" name="Int. J. Syst. Evol. Microbiol.">
        <title>Complete genome sequence of Corynebacterium casei LMG S-19264T (=DSM 44701T), isolated from a smear-ripened cheese.</title>
        <authorList>
            <consortium name="US DOE Joint Genome Institute (JGI-PGF)"/>
            <person name="Walter F."/>
            <person name="Albersmeier A."/>
            <person name="Kalinowski J."/>
            <person name="Ruckert C."/>
        </authorList>
    </citation>
    <scope>NUCLEOTIDE SEQUENCE</scope>
    <source>
        <strain evidence="2">CCM 8433</strain>
    </source>
</reference>
<dbReference type="SUPFAM" id="SSF141530">
    <property type="entry name" value="PTSIIA/GutA-like"/>
    <property type="match status" value="1"/>
</dbReference>